<evidence type="ECO:0000256" key="4">
    <source>
        <dbReference type="ARBA" id="ARBA00004659"/>
    </source>
</evidence>
<dbReference type="EMBL" id="DF820459">
    <property type="protein sequence ID" value="GAK53102.1"/>
    <property type="molecule type" value="Genomic_DNA"/>
</dbReference>
<evidence type="ECO:0000256" key="1">
    <source>
        <dbReference type="ARBA" id="ARBA00000868"/>
    </source>
</evidence>
<evidence type="ECO:0000256" key="6">
    <source>
        <dbReference type="ARBA" id="ARBA00011893"/>
    </source>
</evidence>
<evidence type="ECO:0000256" key="2">
    <source>
        <dbReference type="ARBA" id="ARBA00003968"/>
    </source>
</evidence>
<dbReference type="GO" id="GO:0006166">
    <property type="term" value="P:purine ribonucleoside salvage"/>
    <property type="evidence" value="ECO:0007669"/>
    <property type="project" value="UniProtKB-UniRule"/>
</dbReference>
<dbReference type="HOGENOM" id="CLU_063339_3_0_0"/>
<dbReference type="GO" id="GO:0003999">
    <property type="term" value="F:adenine phosphoribosyltransferase activity"/>
    <property type="evidence" value="ECO:0007669"/>
    <property type="project" value="UniProtKB-UniRule"/>
</dbReference>
<protein>
    <recommendedName>
        <fullName evidence="6 11">Adenine phosphoribosyltransferase</fullName>
        <shortName evidence="11">APRT</shortName>
        <ecNumber evidence="6 11">2.4.2.7</ecNumber>
    </recommendedName>
</protein>
<keyword evidence="9 11" id="KW-0808">Transferase</keyword>
<comment type="subunit">
    <text evidence="11">Homodimer.</text>
</comment>
<evidence type="ECO:0000313" key="14">
    <source>
        <dbReference type="Proteomes" id="UP000030700"/>
    </source>
</evidence>
<reference evidence="13 14" key="1">
    <citation type="journal article" date="2015" name="PeerJ">
        <title>First genomic representation of candidate bacterial phylum KSB3 points to enhanced environmental sensing as a trigger of wastewater bulking.</title>
        <authorList>
            <person name="Sekiguchi Y."/>
            <person name="Ohashi A."/>
            <person name="Parks D.H."/>
            <person name="Yamauchi T."/>
            <person name="Tyson G.W."/>
            <person name="Hugenholtz P."/>
        </authorList>
    </citation>
    <scope>NUCLEOTIDE SEQUENCE [LARGE SCALE GENOMIC DNA]</scope>
</reference>
<dbReference type="Proteomes" id="UP000030700">
    <property type="component" value="Unassembled WGS sequence"/>
</dbReference>
<keyword evidence="7 11" id="KW-0963">Cytoplasm</keyword>
<dbReference type="InterPro" id="IPR050054">
    <property type="entry name" value="UPRTase/APRTase"/>
</dbReference>
<evidence type="ECO:0000256" key="11">
    <source>
        <dbReference type="HAMAP-Rule" id="MF_00004"/>
    </source>
</evidence>
<dbReference type="PANTHER" id="PTHR32315:SF3">
    <property type="entry name" value="ADENINE PHOSPHORIBOSYLTRANSFERASE"/>
    <property type="match status" value="1"/>
</dbReference>
<dbReference type="NCBIfam" id="TIGR01090">
    <property type="entry name" value="apt"/>
    <property type="match status" value="1"/>
</dbReference>
<organism evidence="13 14">
    <name type="scientific">Candidatus Moduliflexus flocculans</name>
    <dbReference type="NCBI Taxonomy" id="1499966"/>
    <lineage>
        <taxon>Bacteria</taxon>
        <taxon>Candidatus Moduliflexota</taxon>
        <taxon>Candidatus Moduliflexia</taxon>
        <taxon>Candidatus Moduliflexales</taxon>
        <taxon>Candidatus Moduliflexaceae</taxon>
    </lineage>
</organism>
<dbReference type="NCBIfam" id="NF002633">
    <property type="entry name" value="PRK02304.1-2"/>
    <property type="match status" value="1"/>
</dbReference>
<dbReference type="Pfam" id="PF00156">
    <property type="entry name" value="Pribosyltran"/>
    <property type="match status" value="1"/>
</dbReference>
<evidence type="ECO:0000256" key="3">
    <source>
        <dbReference type="ARBA" id="ARBA00004496"/>
    </source>
</evidence>
<sequence>MTMKDLKAMIRNIPDFPKAGIMFKDITPLLQDGEAFQQAIDQMAASWADKQIDVVVGIEARGFIFAAALAYKLGAGLVIVRKPGKLPYQTKTVTYALEYGTDSLQIHEDAIAKGQRVLIVDDVLATGGTVKGVAELIQQFDATIAGIAFLSELSFLNGREKLQGMDITSLISF</sequence>
<evidence type="ECO:0000313" key="13">
    <source>
        <dbReference type="EMBL" id="GAK53102.1"/>
    </source>
</evidence>
<dbReference type="HAMAP" id="MF_00004">
    <property type="entry name" value="Aden_phosphoribosyltr"/>
    <property type="match status" value="1"/>
</dbReference>
<dbReference type="CDD" id="cd06223">
    <property type="entry name" value="PRTases_typeI"/>
    <property type="match status" value="1"/>
</dbReference>
<dbReference type="UniPathway" id="UPA00588">
    <property type="reaction ID" value="UER00646"/>
</dbReference>
<dbReference type="NCBIfam" id="NF002634">
    <property type="entry name" value="PRK02304.1-3"/>
    <property type="match status" value="1"/>
</dbReference>
<comment type="subcellular location">
    <subcellularLocation>
        <location evidence="3 11">Cytoplasm</location>
    </subcellularLocation>
</comment>
<evidence type="ECO:0000256" key="10">
    <source>
        <dbReference type="ARBA" id="ARBA00022726"/>
    </source>
</evidence>
<dbReference type="SUPFAM" id="SSF53271">
    <property type="entry name" value="PRTase-like"/>
    <property type="match status" value="1"/>
</dbReference>
<dbReference type="GO" id="GO:0005737">
    <property type="term" value="C:cytoplasm"/>
    <property type="evidence" value="ECO:0007669"/>
    <property type="project" value="UniProtKB-SubCell"/>
</dbReference>
<evidence type="ECO:0000256" key="7">
    <source>
        <dbReference type="ARBA" id="ARBA00022490"/>
    </source>
</evidence>
<keyword evidence="14" id="KW-1185">Reference proteome</keyword>
<dbReference type="InterPro" id="IPR005764">
    <property type="entry name" value="Ade_phspho_trans"/>
</dbReference>
<gene>
    <name evidence="11" type="primary">apt</name>
    <name evidence="13" type="ORF">U14_04361</name>
</gene>
<comment type="function">
    <text evidence="2 11">Catalyzes a salvage reaction resulting in the formation of AMP, that is energically less costly than de novo synthesis.</text>
</comment>
<dbReference type="PANTHER" id="PTHR32315">
    <property type="entry name" value="ADENINE PHOSPHORIBOSYLTRANSFERASE"/>
    <property type="match status" value="1"/>
</dbReference>
<proteinExistence type="inferred from homology"/>
<comment type="catalytic activity">
    <reaction evidence="1 11">
        <text>AMP + diphosphate = 5-phospho-alpha-D-ribose 1-diphosphate + adenine</text>
        <dbReference type="Rhea" id="RHEA:16609"/>
        <dbReference type="ChEBI" id="CHEBI:16708"/>
        <dbReference type="ChEBI" id="CHEBI:33019"/>
        <dbReference type="ChEBI" id="CHEBI:58017"/>
        <dbReference type="ChEBI" id="CHEBI:456215"/>
        <dbReference type="EC" id="2.4.2.7"/>
    </reaction>
</comment>
<comment type="pathway">
    <text evidence="4 11">Purine metabolism; AMP biosynthesis via salvage pathway; AMP from adenine: step 1/1.</text>
</comment>
<dbReference type="GO" id="GO:0006168">
    <property type="term" value="P:adenine salvage"/>
    <property type="evidence" value="ECO:0007669"/>
    <property type="project" value="InterPro"/>
</dbReference>
<dbReference type="STRING" id="1499966.U14_04361"/>
<dbReference type="InterPro" id="IPR000836">
    <property type="entry name" value="PRTase_dom"/>
</dbReference>
<dbReference type="Gene3D" id="3.40.50.2020">
    <property type="match status" value="1"/>
</dbReference>
<dbReference type="NCBIfam" id="NF002636">
    <property type="entry name" value="PRK02304.1-5"/>
    <property type="match status" value="1"/>
</dbReference>
<evidence type="ECO:0000259" key="12">
    <source>
        <dbReference type="Pfam" id="PF00156"/>
    </source>
</evidence>
<evidence type="ECO:0000256" key="9">
    <source>
        <dbReference type="ARBA" id="ARBA00022679"/>
    </source>
</evidence>
<dbReference type="FunFam" id="3.40.50.2020:FF:000021">
    <property type="entry name" value="Adenine phosphoribosyltransferase"/>
    <property type="match status" value="1"/>
</dbReference>
<dbReference type="AlphaFoldDB" id="A0A0S6W5Z9"/>
<dbReference type="EC" id="2.4.2.7" evidence="6 11"/>
<dbReference type="InterPro" id="IPR029057">
    <property type="entry name" value="PRTase-like"/>
</dbReference>
<name>A0A0S6W5Z9_9BACT</name>
<evidence type="ECO:0000256" key="5">
    <source>
        <dbReference type="ARBA" id="ARBA00008391"/>
    </source>
</evidence>
<dbReference type="GO" id="GO:0044209">
    <property type="term" value="P:AMP salvage"/>
    <property type="evidence" value="ECO:0007669"/>
    <property type="project" value="UniProtKB-UniRule"/>
</dbReference>
<comment type="similarity">
    <text evidence="5 11">Belongs to the purine/pyrimidine phosphoribosyltransferase family.</text>
</comment>
<dbReference type="GO" id="GO:0002055">
    <property type="term" value="F:adenine binding"/>
    <property type="evidence" value="ECO:0007669"/>
    <property type="project" value="TreeGrafter"/>
</dbReference>
<keyword evidence="10 11" id="KW-0660">Purine salvage</keyword>
<dbReference type="GO" id="GO:0016208">
    <property type="term" value="F:AMP binding"/>
    <property type="evidence" value="ECO:0007669"/>
    <property type="project" value="TreeGrafter"/>
</dbReference>
<keyword evidence="8 11" id="KW-0328">Glycosyltransferase</keyword>
<accession>A0A0S6W5Z9</accession>
<feature type="domain" description="Phosphoribosyltransferase" evidence="12">
    <location>
        <begin position="30"/>
        <end position="150"/>
    </location>
</feature>
<evidence type="ECO:0000256" key="8">
    <source>
        <dbReference type="ARBA" id="ARBA00022676"/>
    </source>
</evidence>